<evidence type="ECO:0000256" key="3">
    <source>
        <dbReference type="ARBA" id="ARBA00022654"/>
    </source>
</evidence>
<dbReference type="PANTHER" id="PTHR39322">
    <property type="entry name" value="ACYL-HOMOSERINE-LACTONE SYNTHASE"/>
    <property type="match status" value="1"/>
</dbReference>
<reference evidence="11 12" key="1">
    <citation type="submission" date="2015-03" db="EMBL/GenBank/DDBJ databases">
        <authorList>
            <consortium name="Pathogen Informatics"/>
            <person name="Murphy D."/>
        </authorList>
    </citation>
    <scope>NUCLEOTIDE SEQUENCE [LARGE SCALE GENOMIC DNA]</scope>
    <source>
        <strain evidence="11">Type strain: CIP110230</strain>
        <strain evidence="12">type strain: CIP110230</strain>
    </source>
</reference>
<dbReference type="Proteomes" id="UP000045840">
    <property type="component" value="Unassembled WGS sequence"/>
</dbReference>
<dbReference type="STRING" id="1288385.ERS137968_03143"/>
<accession>A0A0T9PN28</accession>
<evidence type="ECO:0000256" key="4">
    <source>
        <dbReference type="ARBA" id="ARBA00022679"/>
    </source>
</evidence>
<protein>
    <recommendedName>
        <fullName evidence="2 9">Acyl-homoserine-lactone synthase</fullName>
        <ecNumber evidence="1 9">2.3.1.184</ecNumber>
    </recommendedName>
    <alternativeName>
        <fullName evidence="9">Autoinducer synthesis protein</fullName>
    </alternativeName>
</protein>
<dbReference type="PROSITE" id="PS51187">
    <property type="entry name" value="AUTOINDUCER_SYNTH_2"/>
    <property type="match status" value="1"/>
</dbReference>
<dbReference type="SUPFAM" id="SSF55729">
    <property type="entry name" value="Acyl-CoA N-acyltransferases (Nat)"/>
    <property type="match status" value="1"/>
</dbReference>
<dbReference type="PROSITE" id="PS00949">
    <property type="entry name" value="AUTOINDUCER_SYNTH_1"/>
    <property type="match status" value="1"/>
</dbReference>
<dbReference type="InterPro" id="IPR001690">
    <property type="entry name" value="Autoind_synthase"/>
</dbReference>
<dbReference type="AlphaFoldDB" id="A0A0T9PN28"/>
<evidence type="ECO:0000256" key="9">
    <source>
        <dbReference type="RuleBase" id="RU361135"/>
    </source>
</evidence>
<comment type="similarity">
    <text evidence="8 9">Belongs to the autoinducer synthase family.</text>
</comment>
<keyword evidence="5 9" id="KW-0949">S-adenosyl-L-methionine</keyword>
<comment type="catalytic activity">
    <reaction evidence="7 9">
        <text>a fatty acyl-[ACP] + S-adenosyl-L-methionine = an N-acyl-L-homoserine lactone + S-methyl-5'-thioadenosine + holo-[ACP] + H(+)</text>
        <dbReference type="Rhea" id="RHEA:10096"/>
        <dbReference type="Rhea" id="RHEA-COMP:9685"/>
        <dbReference type="Rhea" id="RHEA-COMP:14125"/>
        <dbReference type="ChEBI" id="CHEBI:15378"/>
        <dbReference type="ChEBI" id="CHEBI:17509"/>
        <dbReference type="ChEBI" id="CHEBI:55474"/>
        <dbReference type="ChEBI" id="CHEBI:59789"/>
        <dbReference type="ChEBI" id="CHEBI:64479"/>
        <dbReference type="ChEBI" id="CHEBI:138651"/>
        <dbReference type="EC" id="2.3.1.184"/>
    </reaction>
</comment>
<keyword evidence="6 8" id="KW-0071">Autoinducer synthesis</keyword>
<sequence>MMEIFDVSYNLLSDSRSSELFSLRKKVFKDRLNWIVNCENGMEYDEYDNNHTTYLFGVHDNQVICSLRFIEIKYPNMITGVFKSYFNNIELPNGNYVEASRLFIDKDRAKKLQLQHYPLSSMLFLSMINYTRHQGYEGIYAIISHPMLTIFKRSGWLISVVEQGMSEKNQRIYLVYMPVDDHNQQILIHKINKALPTGNDTLNNWPLSLKVRNNGSDQLQLNGKTYSMLGVSHT</sequence>
<dbReference type="EMBL" id="CQAZ01000015">
    <property type="protein sequence ID" value="CNH73376.1"/>
    <property type="molecule type" value="Genomic_DNA"/>
</dbReference>
<evidence type="ECO:0000256" key="6">
    <source>
        <dbReference type="ARBA" id="ARBA00022929"/>
    </source>
</evidence>
<keyword evidence="4 9" id="KW-0808">Transferase</keyword>
<evidence type="ECO:0000313" key="10">
    <source>
        <dbReference type="EMBL" id="CNH73376.1"/>
    </source>
</evidence>
<dbReference type="Pfam" id="PF00765">
    <property type="entry name" value="Autoind_synth"/>
    <property type="match status" value="1"/>
</dbReference>
<dbReference type="InterPro" id="IPR016181">
    <property type="entry name" value="Acyl_CoA_acyltransferase"/>
</dbReference>
<evidence type="ECO:0000256" key="8">
    <source>
        <dbReference type="PROSITE-ProRule" id="PRU00533"/>
    </source>
</evidence>
<gene>
    <name evidence="10" type="primary">esaI</name>
    <name evidence="10" type="ORF">ERS008529_01987</name>
    <name evidence="11" type="ORF">ERS137968_03143</name>
</gene>
<dbReference type="EC" id="2.3.1.184" evidence="1 9"/>
<evidence type="ECO:0000313" key="12">
    <source>
        <dbReference type="Proteomes" id="UP000044625"/>
    </source>
</evidence>
<evidence type="ECO:0000256" key="7">
    <source>
        <dbReference type="ARBA" id="ARBA00048576"/>
    </source>
</evidence>
<keyword evidence="3 8" id="KW-0673">Quorum sensing</keyword>
<dbReference type="Proteomes" id="UP000044625">
    <property type="component" value="Unassembled WGS sequence"/>
</dbReference>
<dbReference type="Gene3D" id="3.40.630.30">
    <property type="match status" value="1"/>
</dbReference>
<dbReference type="OrthoDB" id="6169313at2"/>
<dbReference type="PANTHER" id="PTHR39322:SF1">
    <property type="entry name" value="ISOVALERYL-HOMOSERINE LACTONE SYNTHASE"/>
    <property type="match status" value="1"/>
</dbReference>
<dbReference type="GO" id="GO:0007165">
    <property type="term" value="P:signal transduction"/>
    <property type="evidence" value="ECO:0007669"/>
    <property type="project" value="TreeGrafter"/>
</dbReference>
<evidence type="ECO:0000256" key="1">
    <source>
        <dbReference type="ARBA" id="ARBA00012340"/>
    </source>
</evidence>
<name>A0A0T9PN28_9GAMM</name>
<evidence type="ECO:0000313" key="13">
    <source>
        <dbReference type="Proteomes" id="UP000045840"/>
    </source>
</evidence>
<keyword evidence="10" id="KW-0012">Acyltransferase</keyword>
<dbReference type="GO" id="GO:0009372">
    <property type="term" value="P:quorum sensing"/>
    <property type="evidence" value="ECO:0007669"/>
    <property type="project" value="UniProtKB-UniRule"/>
</dbReference>
<proteinExistence type="inferred from homology"/>
<evidence type="ECO:0000256" key="5">
    <source>
        <dbReference type="ARBA" id="ARBA00022691"/>
    </source>
</evidence>
<organism evidence="10 13">
    <name type="scientific">Yersinia pekkanenii</name>
    <dbReference type="NCBI Taxonomy" id="1288385"/>
    <lineage>
        <taxon>Bacteria</taxon>
        <taxon>Pseudomonadati</taxon>
        <taxon>Pseudomonadota</taxon>
        <taxon>Gammaproteobacteria</taxon>
        <taxon>Enterobacterales</taxon>
        <taxon>Yersiniaceae</taxon>
        <taxon>Yersinia</taxon>
    </lineage>
</organism>
<dbReference type="GO" id="GO:0061579">
    <property type="term" value="F:N-acyl homoserine lactone synthase activity"/>
    <property type="evidence" value="ECO:0007669"/>
    <property type="project" value="UniProtKB-UniRule"/>
</dbReference>
<evidence type="ECO:0000256" key="2">
    <source>
        <dbReference type="ARBA" id="ARBA00018768"/>
    </source>
</evidence>
<dbReference type="EMBL" id="CWJL01000017">
    <property type="protein sequence ID" value="CRY68045.1"/>
    <property type="molecule type" value="Genomic_DNA"/>
</dbReference>
<keyword evidence="12" id="KW-1185">Reference proteome</keyword>
<dbReference type="PRINTS" id="PR01549">
    <property type="entry name" value="AUTOINDCRSYN"/>
</dbReference>
<reference evidence="13" key="2">
    <citation type="submission" date="2015-03" db="EMBL/GenBank/DDBJ databases">
        <authorList>
            <consortium name="Pathogen Informatics"/>
        </authorList>
    </citation>
    <scope>NUCLEOTIDE SEQUENCE [LARGE SCALE GENOMIC DNA]</scope>
    <source>
        <strain evidence="13">A125KOH2</strain>
    </source>
</reference>
<reference evidence="10" key="3">
    <citation type="submission" date="2015-03" db="EMBL/GenBank/DDBJ databases">
        <authorList>
            <person name="Murphy D."/>
        </authorList>
    </citation>
    <scope>NUCLEOTIDE SEQUENCE [LARGE SCALE GENOMIC DNA]</scope>
    <source>
        <strain evidence="10">A125KOH2</strain>
    </source>
</reference>
<dbReference type="InterPro" id="IPR018311">
    <property type="entry name" value="Autoind_synth_CS"/>
</dbReference>
<dbReference type="RefSeq" id="WP_050691921.1">
    <property type="nucleotide sequence ID" value="NZ_CAWMMU010000017.1"/>
</dbReference>
<evidence type="ECO:0000313" key="11">
    <source>
        <dbReference type="EMBL" id="CRY68045.1"/>
    </source>
</evidence>